<dbReference type="GO" id="GO:0000160">
    <property type="term" value="P:phosphorelay signal transduction system"/>
    <property type="evidence" value="ECO:0007669"/>
    <property type="project" value="InterPro"/>
</dbReference>
<name>A0A5D0RGS6_9RHOB</name>
<dbReference type="EMBL" id="VSIY01000014">
    <property type="protein sequence ID" value="TYB80035.1"/>
    <property type="molecule type" value="Genomic_DNA"/>
</dbReference>
<dbReference type="Pfam" id="PF00072">
    <property type="entry name" value="Response_reg"/>
    <property type="match status" value="1"/>
</dbReference>
<evidence type="ECO:0000313" key="3">
    <source>
        <dbReference type="EMBL" id="TYB80035.1"/>
    </source>
</evidence>
<reference evidence="3 4" key="1">
    <citation type="submission" date="2019-08" db="EMBL/GenBank/DDBJ databases">
        <title>Identification of a novel species of the genus Boseongicola.</title>
        <authorList>
            <person name="Zhang X.-Q."/>
        </authorList>
    </citation>
    <scope>NUCLEOTIDE SEQUENCE [LARGE SCALE GENOMIC DNA]</scope>
    <source>
        <strain evidence="3 4">HY14</strain>
    </source>
</reference>
<dbReference type="SUPFAM" id="SSF52172">
    <property type="entry name" value="CheY-like"/>
    <property type="match status" value="1"/>
</dbReference>
<dbReference type="Proteomes" id="UP000322080">
    <property type="component" value="Unassembled WGS sequence"/>
</dbReference>
<dbReference type="Gene3D" id="3.40.50.2300">
    <property type="match status" value="1"/>
</dbReference>
<dbReference type="AlphaFoldDB" id="A0A5D0RGS6"/>
<dbReference type="RefSeq" id="WP_148379266.1">
    <property type="nucleotide sequence ID" value="NZ_VSIY01000014.1"/>
</dbReference>
<evidence type="ECO:0000256" key="1">
    <source>
        <dbReference type="PROSITE-ProRule" id="PRU00169"/>
    </source>
</evidence>
<dbReference type="PROSITE" id="PS50110">
    <property type="entry name" value="RESPONSE_REGULATORY"/>
    <property type="match status" value="1"/>
</dbReference>
<feature type="modified residue" description="4-aspartylphosphate" evidence="1">
    <location>
        <position position="51"/>
    </location>
</feature>
<evidence type="ECO:0000313" key="4">
    <source>
        <dbReference type="Proteomes" id="UP000322080"/>
    </source>
</evidence>
<comment type="caution">
    <text evidence="3">The sequence shown here is derived from an EMBL/GenBank/DDBJ whole genome shotgun (WGS) entry which is preliminary data.</text>
</comment>
<dbReference type="SMART" id="SM00448">
    <property type="entry name" value="REC"/>
    <property type="match status" value="1"/>
</dbReference>
<dbReference type="InterPro" id="IPR011006">
    <property type="entry name" value="CheY-like_superfamily"/>
</dbReference>
<protein>
    <submittedName>
        <fullName evidence="3">Response regulator</fullName>
    </submittedName>
</protein>
<keyword evidence="4" id="KW-1185">Reference proteome</keyword>
<feature type="domain" description="Response regulatory" evidence="2">
    <location>
        <begin position="2"/>
        <end position="117"/>
    </location>
</feature>
<organism evidence="3 4">
    <name type="scientific">Maritimibacter fusiformis</name>
    <dbReference type="NCBI Taxonomy" id="2603819"/>
    <lineage>
        <taxon>Bacteria</taxon>
        <taxon>Pseudomonadati</taxon>
        <taxon>Pseudomonadota</taxon>
        <taxon>Alphaproteobacteria</taxon>
        <taxon>Rhodobacterales</taxon>
        <taxon>Roseobacteraceae</taxon>
        <taxon>Maritimibacter</taxon>
    </lineage>
</organism>
<proteinExistence type="predicted"/>
<accession>A0A5D0RGS6</accession>
<sequence length="124" mass="13024">MKVLIVEDNADLGQLWLSHLVRLGHDVKLVDCADDAIRILGDTGADVIVADLDLPHATASSVADYAAYRLPEARVVFVTASTFFSDGSAFAIAANACACLPTRTAPEDIAAVVEHHGPRAAKGI</sequence>
<evidence type="ECO:0000259" key="2">
    <source>
        <dbReference type="PROSITE" id="PS50110"/>
    </source>
</evidence>
<dbReference type="CDD" id="cd00156">
    <property type="entry name" value="REC"/>
    <property type="match status" value="1"/>
</dbReference>
<keyword evidence="1" id="KW-0597">Phosphoprotein</keyword>
<dbReference type="InterPro" id="IPR001789">
    <property type="entry name" value="Sig_transdc_resp-reg_receiver"/>
</dbReference>
<gene>
    <name evidence="3" type="ORF">FVF75_14460</name>
</gene>